<organism evidence="2 3">
    <name type="scientific">Microvirga brassicacearum</name>
    <dbReference type="NCBI Taxonomy" id="2580413"/>
    <lineage>
        <taxon>Bacteria</taxon>
        <taxon>Pseudomonadati</taxon>
        <taxon>Pseudomonadota</taxon>
        <taxon>Alphaproteobacteria</taxon>
        <taxon>Hyphomicrobiales</taxon>
        <taxon>Methylobacteriaceae</taxon>
        <taxon>Microvirga</taxon>
    </lineage>
</organism>
<dbReference type="AlphaFoldDB" id="A0A5N3P5Y5"/>
<name>A0A5N3P5Y5_9HYPH</name>
<gene>
    <name evidence="2" type="ORF">FEZ63_20105</name>
</gene>
<evidence type="ECO:0000256" key="1">
    <source>
        <dbReference type="SAM" id="SignalP"/>
    </source>
</evidence>
<protein>
    <submittedName>
        <fullName evidence="2">Uncharacterized protein</fullName>
    </submittedName>
</protein>
<feature type="chain" id="PRO_5024347265" evidence="1">
    <location>
        <begin position="24"/>
        <end position="171"/>
    </location>
</feature>
<dbReference type="Pfam" id="PF19625">
    <property type="entry name" value="DUF6130"/>
    <property type="match status" value="1"/>
</dbReference>
<proteinExistence type="predicted"/>
<dbReference type="InterPro" id="IPR046133">
    <property type="entry name" value="DUF6130"/>
</dbReference>
<dbReference type="Proteomes" id="UP000325684">
    <property type="component" value="Unassembled WGS sequence"/>
</dbReference>
<evidence type="ECO:0000313" key="2">
    <source>
        <dbReference type="EMBL" id="KAB0265144.1"/>
    </source>
</evidence>
<comment type="caution">
    <text evidence="2">The sequence shown here is derived from an EMBL/GenBank/DDBJ whole genome shotgun (WGS) entry which is preliminary data.</text>
</comment>
<accession>A0A5N3P5Y5</accession>
<dbReference type="EMBL" id="VCMV01000042">
    <property type="protein sequence ID" value="KAB0265144.1"/>
    <property type="molecule type" value="Genomic_DNA"/>
</dbReference>
<dbReference type="OrthoDB" id="1493962at2"/>
<sequence>MTVAIKTLVAVAAGTMLATSAVAQSAREFRGASPFETSCPDAGADCRIENEPAAKLIMDPPLPQALAQGLFLSQYRVENVRIIQAFGPGALRVSPRIGHLHVNVNDLPWTWADASDNGTVDIGGFPPGQHKVKIDLVDANHVVLNGQSVTHTFTVPAMTAEPGMAQVHMHK</sequence>
<dbReference type="RefSeq" id="WP_150947822.1">
    <property type="nucleotide sequence ID" value="NZ_VCMV01000042.1"/>
</dbReference>
<keyword evidence="1" id="KW-0732">Signal</keyword>
<keyword evidence="3" id="KW-1185">Reference proteome</keyword>
<feature type="signal peptide" evidence="1">
    <location>
        <begin position="1"/>
        <end position="23"/>
    </location>
</feature>
<reference evidence="2 3" key="1">
    <citation type="journal article" date="2019" name="Microorganisms">
        <title>Genome Insights into the Novel Species Microvirga brassicacearum, a Rapeseed Endophyte with Biotechnological Potential.</title>
        <authorList>
            <person name="Jimenez-Gomez A."/>
            <person name="Saati-Santamaria Z."/>
            <person name="Igual J.M."/>
            <person name="Rivas R."/>
            <person name="Mateos P.F."/>
            <person name="Garcia-Fraile P."/>
        </authorList>
    </citation>
    <scope>NUCLEOTIDE SEQUENCE [LARGE SCALE GENOMIC DNA]</scope>
    <source>
        <strain evidence="2 3">CDVBN77</strain>
    </source>
</reference>
<evidence type="ECO:0000313" key="3">
    <source>
        <dbReference type="Proteomes" id="UP000325684"/>
    </source>
</evidence>